<evidence type="ECO:0000313" key="3">
    <source>
        <dbReference type="EMBL" id="UOE18900.1"/>
    </source>
</evidence>
<evidence type="ECO:0000259" key="2">
    <source>
        <dbReference type="Pfam" id="PF04149"/>
    </source>
</evidence>
<evidence type="ECO:0000313" key="4">
    <source>
        <dbReference type="Proteomes" id="UP000265719"/>
    </source>
</evidence>
<gene>
    <name evidence="3" type="ORF">NI17_019335</name>
</gene>
<evidence type="ECO:0000256" key="1">
    <source>
        <dbReference type="SAM" id="MobiDB-lite"/>
    </source>
</evidence>
<reference evidence="3" key="1">
    <citation type="submission" date="2020-10" db="EMBL/GenBank/DDBJ databases">
        <title>De novo genome project of the cellulose decomposer Thermobifida halotolerans type strain.</title>
        <authorList>
            <person name="Nagy I."/>
            <person name="Horvath B."/>
            <person name="Kukolya J."/>
            <person name="Nagy I."/>
            <person name="Orsini M."/>
        </authorList>
    </citation>
    <scope>NUCLEOTIDE SEQUENCE</scope>
    <source>
        <strain evidence="3">DSM 44931</strain>
    </source>
</reference>
<name>A0AA97LVS7_9ACTN</name>
<dbReference type="EMBL" id="CP063196">
    <property type="protein sequence ID" value="UOE18900.1"/>
    <property type="molecule type" value="Genomic_DNA"/>
</dbReference>
<dbReference type="RefSeq" id="WP_068691448.1">
    <property type="nucleotide sequence ID" value="NZ_CP063196.1"/>
</dbReference>
<dbReference type="AlphaFoldDB" id="A0AA97LVS7"/>
<keyword evidence="4" id="KW-1185">Reference proteome</keyword>
<organism evidence="3 4">
    <name type="scientific">Thermobifida halotolerans</name>
    <dbReference type="NCBI Taxonomy" id="483545"/>
    <lineage>
        <taxon>Bacteria</taxon>
        <taxon>Bacillati</taxon>
        <taxon>Actinomycetota</taxon>
        <taxon>Actinomycetes</taxon>
        <taxon>Streptosporangiales</taxon>
        <taxon>Nocardiopsidaceae</taxon>
        <taxon>Thermobifida</taxon>
    </lineage>
</organism>
<dbReference type="Pfam" id="PF04149">
    <property type="entry name" value="DUF397"/>
    <property type="match status" value="1"/>
</dbReference>
<dbReference type="Proteomes" id="UP000265719">
    <property type="component" value="Chromosome"/>
</dbReference>
<protein>
    <submittedName>
        <fullName evidence="3">DUF397 domain-containing protein</fullName>
    </submittedName>
</protein>
<proteinExistence type="predicted"/>
<dbReference type="InterPro" id="IPR007278">
    <property type="entry name" value="DUF397"/>
</dbReference>
<feature type="domain" description="DUF397" evidence="2">
    <location>
        <begin position="6"/>
        <end position="59"/>
    </location>
</feature>
<feature type="region of interest" description="Disordered" evidence="1">
    <location>
        <begin position="1"/>
        <end position="23"/>
    </location>
</feature>
<dbReference type="KEGG" id="thao:NI17_019335"/>
<accession>A0AA97LVS7</accession>
<sequence length="63" mass="7016">MSTHDLNWHKSSHSNPSGGHCAEVAETPRAVLARDTQYRELGHLDFTPGEWTAFLAEVRAGRL</sequence>